<dbReference type="InterPro" id="IPR046947">
    <property type="entry name" value="LytR-like"/>
</dbReference>
<sequence>MIIVEIKVKEILSEETEYIEIGCHRRDSRVEEIIRFVKLHQGTIEATKQEKQYQIPLSEIYYIEAVDDKTFIYLSKSCYESHKRLYEFEELLADRSFARISKSVVVNLMKITSIKPALNGRFLCQLKNNENVIISRKYVAEIKERLRG</sequence>
<dbReference type="GO" id="GO:0000156">
    <property type="term" value="F:phosphorelay response regulator activity"/>
    <property type="evidence" value="ECO:0007669"/>
    <property type="project" value="InterPro"/>
</dbReference>
<dbReference type="EMBL" id="FOGJ01000017">
    <property type="protein sequence ID" value="SES05476.1"/>
    <property type="molecule type" value="Genomic_DNA"/>
</dbReference>
<dbReference type="InterPro" id="IPR007492">
    <property type="entry name" value="LytTR_DNA-bd_dom"/>
</dbReference>
<dbReference type="SMART" id="SM00850">
    <property type="entry name" value="LytTR"/>
    <property type="match status" value="1"/>
</dbReference>
<dbReference type="eggNOG" id="COG3279">
    <property type="taxonomic scope" value="Bacteria"/>
</dbReference>
<dbReference type="PANTHER" id="PTHR37299:SF4">
    <property type="entry name" value="TRANSCRIPTIONAL REGULATOR"/>
    <property type="match status" value="1"/>
</dbReference>
<dbReference type="AlphaFoldDB" id="A0A1H9U7M6"/>
<gene>
    <name evidence="2" type="ORF">SAMN04487884_11794</name>
</gene>
<evidence type="ECO:0000259" key="1">
    <source>
        <dbReference type="PROSITE" id="PS50930"/>
    </source>
</evidence>
<dbReference type="Pfam" id="PF04397">
    <property type="entry name" value="LytTR"/>
    <property type="match status" value="1"/>
</dbReference>
<accession>A0A1H9U7M6</accession>
<dbReference type="Gene3D" id="2.40.50.1020">
    <property type="entry name" value="LytTr DNA-binding domain"/>
    <property type="match status" value="1"/>
</dbReference>
<name>A0A1H9U7M6_BUTFI</name>
<evidence type="ECO:0000313" key="3">
    <source>
        <dbReference type="Proteomes" id="UP000182584"/>
    </source>
</evidence>
<dbReference type="PROSITE" id="PS50930">
    <property type="entry name" value="HTH_LYTTR"/>
    <property type="match status" value="1"/>
</dbReference>
<reference evidence="2 3" key="1">
    <citation type="submission" date="2016-10" db="EMBL/GenBank/DDBJ databases">
        <authorList>
            <person name="de Groot N.N."/>
        </authorList>
    </citation>
    <scope>NUCLEOTIDE SEQUENCE [LARGE SCALE GENOMIC DNA]</scope>
    <source>
        <strain evidence="2 3">AR40</strain>
    </source>
</reference>
<dbReference type="GO" id="GO:0003677">
    <property type="term" value="F:DNA binding"/>
    <property type="evidence" value="ECO:0007669"/>
    <property type="project" value="InterPro"/>
</dbReference>
<organism evidence="2 3">
    <name type="scientific">Butyrivibrio fibrisolvens</name>
    <dbReference type="NCBI Taxonomy" id="831"/>
    <lineage>
        <taxon>Bacteria</taxon>
        <taxon>Bacillati</taxon>
        <taxon>Bacillota</taxon>
        <taxon>Clostridia</taxon>
        <taxon>Lachnospirales</taxon>
        <taxon>Lachnospiraceae</taxon>
        <taxon>Butyrivibrio</taxon>
    </lineage>
</organism>
<proteinExistence type="predicted"/>
<evidence type="ECO:0000313" key="2">
    <source>
        <dbReference type="EMBL" id="SES05476.1"/>
    </source>
</evidence>
<dbReference type="PANTHER" id="PTHR37299">
    <property type="entry name" value="TRANSCRIPTIONAL REGULATOR-RELATED"/>
    <property type="match status" value="1"/>
</dbReference>
<dbReference type="Proteomes" id="UP000182584">
    <property type="component" value="Unassembled WGS sequence"/>
</dbReference>
<protein>
    <submittedName>
        <fullName evidence="2">Transcriptional regulator, LytTR family</fullName>
    </submittedName>
</protein>
<feature type="domain" description="HTH LytTR-type" evidence="1">
    <location>
        <begin position="44"/>
        <end position="148"/>
    </location>
</feature>